<feature type="transmembrane region" description="Helical" evidence="2">
    <location>
        <begin position="139"/>
        <end position="159"/>
    </location>
</feature>
<dbReference type="AlphaFoldDB" id="A0A8J6BHL8"/>
<evidence type="ECO:0000313" key="3">
    <source>
        <dbReference type="EMBL" id="KAG8085391.1"/>
    </source>
</evidence>
<dbReference type="PANTHER" id="PTHR33294">
    <property type="entry name" value="AWPM-19-LIKE FAMILY PROTEIN"/>
    <property type="match status" value="1"/>
</dbReference>
<sequence length="255" mass="27623">MKAAQPAGTRRRRRKREQCRHRREAAGRAARHREQCTGGGAGAVRAAKGGRETGGTSAEALDLHIVCMRARTSYRPPRVALALPRGCSRHVPGLRRLRLVDLKTPLLPPLYPSCRRPGASPLHQRRDQPPWGAGNGATFYFLVFAILAGVVGAVSTLAGVHHVRSWRADSLAASAASALTAWAITALAFGLACKEIHVGGYRGWRLRVLEAFVILRFHAAALCRHIHGGLFSGNAGYNDYPGDHHHHKPATTAMV</sequence>
<keyword evidence="2" id="KW-1133">Transmembrane helix</keyword>
<evidence type="ECO:0000256" key="2">
    <source>
        <dbReference type="SAM" id="Phobius"/>
    </source>
</evidence>
<reference evidence="3" key="2">
    <citation type="submission" date="2021-02" db="EMBL/GenBank/DDBJ databases">
        <authorList>
            <person name="Kimball J.A."/>
            <person name="Haas M.W."/>
            <person name="Macchietto M."/>
            <person name="Kono T."/>
            <person name="Duquette J."/>
            <person name="Shao M."/>
        </authorList>
    </citation>
    <scope>NUCLEOTIDE SEQUENCE</scope>
    <source>
        <tissue evidence="3">Fresh leaf tissue</tissue>
    </source>
</reference>
<comment type="caution">
    <text evidence="3">The sequence shown here is derived from an EMBL/GenBank/DDBJ whole genome shotgun (WGS) entry which is preliminary data.</text>
</comment>
<keyword evidence="4" id="KW-1185">Reference proteome</keyword>
<organism evidence="3 4">
    <name type="scientific">Zizania palustris</name>
    <name type="common">Northern wild rice</name>
    <dbReference type="NCBI Taxonomy" id="103762"/>
    <lineage>
        <taxon>Eukaryota</taxon>
        <taxon>Viridiplantae</taxon>
        <taxon>Streptophyta</taxon>
        <taxon>Embryophyta</taxon>
        <taxon>Tracheophyta</taxon>
        <taxon>Spermatophyta</taxon>
        <taxon>Magnoliopsida</taxon>
        <taxon>Liliopsida</taxon>
        <taxon>Poales</taxon>
        <taxon>Poaceae</taxon>
        <taxon>BOP clade</taxon>
        <taxon>Oryzoideae</taxon>
        <taxon>Oryzeae</taxon>
        <taxon>Zizaniinae</taxon>
        <taxon>Zizania</taxon>
    </lineage>
</organism>
<feature type="transmembrane region" description="Helical" evidence="2">
    <location>
        <begin position="171"/>
        <end position="192"/>
    </location>
</feature>
<accession>A0A8J6BHL8</accession>
<keyword evidence="2" id="KW-0472">Membrane</keyword>
<keyword evidence="2" id="KW-0812">Transmembrane</keyword>
<name>A0A8J6BHL8_ZIZPA</name>
<protein>
    <submittedName>
        <fullName evidence="3">Uncharacterized protein</fullName>
    </submittedName>
</protein>
<gene>
    <name evidence="3" type="ORF">GUJ93_ZPchr0010g8955</name>
</gene>
<dbReference type="PANTHER" id="PTHR33294:SF5">
    <property type="entry name" value="AWPM-19-LIKE FAMILY PROTEIN"/>
    <property type="match status" value="1"/>
</dbReference>
<evidence type="ECO:0000313" key="4">
    <source>
        <dbReference type="Proteomes" id="UP000729402"/>
    </source>
</evidence>
<proteinExistence type="predicted"/>
<dbReference type="Pfam" id="PF05512">
    <property type="entry name" value="AWPM-19"/>
    <property type="match status" value="1"/>
</dbReference>
<feature type="region of interest" description="Disordered" evidence="1">
    <location>
        <begin position="1"/>
        <end position="55"/>
    </location>
</feature>
<evidence type="ECO:0000256" key="1">
    <source>
        <dbReference type="SAM" id="MobiDB-lite"/>
    </source>
</evidence>
<dbReference type="Proteomes" id="UP000729402">
    <property type="component" value="Unassembled WGS sequence"/>
</dbReference>
<dbReference type="EMBL" id="JAAALK010000082">
    <property type="protein sequence ID" value="KAG8085391.1"/>
    <property type="molecule type" value="Genomic_DNA"/>
</dbReference>
<reference evidence="3" key="1">
    <citation type="journal article" date="2021" name="bioRxiv">
        <title>Whole Genome Assembly and Annotation of Northern Wild Rice, Zizania palustris L., Supports a Whole Genome Duplication in the Zizania Genus.</title>
        <authorList>
            <person name="Haas M."/>
            <person name="Kono T."/>
            <person name="Macchietto M."/>
            <person name="Millas R."/>
            <person name="McGilp L."/>
            <person name="Shao M."/>
            <person name="Duquette J."/>
            <person name="Hirsch C.N."/>
            <person name="Kimball J."/>
        </authorList>
    </citation>
    <scope>NUCLEOTIDE SEQUENCE</scope>
    <source>
        <tissue evidence="3">Fresh leaf tissue</tissue>
    </source>
</reference>
<feature type="compositionally biased region" description="Basic residues" evidence="1">
    <location>
        <begin position="9"/>
        <end position="23"/>
    </location>
</feature>
<dbReference type="InterPro" id="IPR008390">
    <property type="entry name" value="AWPM-19"/>
</dbReference>